<accession>A0AAD7Z805</accession>
<evidence type="ECO:0000313" key="1">
    <source>
        <dbReference type="EMBL" id="KAJ9575649.1"/>
    </source>
</evidence>
<evidence type="ECO:0000313" key="2">
    <source>
        <dbReference type="Proteomes" id="UP001233999"/>
    </source>
</evidence>
<reference evidence="1" key="2">
    <citation type="submission" date="2023-05" db="EMBL/GenBank/DDBJ databases">
        <authorList>
            <person name="Fouks B."/>
        </authorList>
    </citation>
    <scope>NUCLEOTIDE SEQUENCE</scope>
    <source>
        <strain evidence="1">Stay&amp;Tobe</strain>
        <tissue evidence="1">Testes</tissue>
    </source>
</reference>
<protein>
    <submittedName>
        <fullName evidence="1">Uncharacterized protein</fullName>
    </submittedName>
</protein>
<proteinExistence type="predicted"/>
<dbReference type="Proteomes" id="UP001233999">
    <property type="component" value="Unassembled WGS sequence"/>
</dbReference>
<name>A0AAD7Z805_DIPPU</name>
<comment type="caution">
    <text evidence="1">The sequence shown here is derived from an EMBL/GenBank/DDBJ whole genome shotgun (WGS) entry which is preliminary data.</text>
</comment>
<feature type="non-terminal residue" evidence="1">
    <location>
        <position position="1"/>
    </location>
</feature>
<sequence>TYGCVIISFGIPTLIKSLLNTNFSLYVFSGNVLSKPLKIPFLPAVFVHSRELNLSDAKMISYLTVSGRPDILKQVQ</sequence>
<feature type="non-terminal residue" evidence="1">
    <location>
        <position position="76"/>
    </location>
</feature>
<reference evidence="1" key="1">
    <citation type="journal article" date="2023" name="IScience">
        <title>Live-bearing cockroach genome reveals convergent evolutionary mechanisms linked to viviparity in insects and beyond.</title>
        <authorList>
            <person name="Fouks B."/>
            <person name="Harrison M.C."/>
            <person name="Mikhailova A.A."/>
            <person name="Marchal E."/>
            <person name="English S."/>
            <person name="Carruthers M."/>
            <person name="Jennings E.C."/>
            <person name="Chiamaka E.L."/>
            <person name="Frigard R.A."/>
            <person name="Pippel M."/>
            <person name="Attardo G.M."/>
            <person name="Benoit J.B."/>
            <person name="Bornberg-Bauer E."/>
            <person name="Tobe S.S."/>
        </authorList>
    </citation>
    <scope>NUCLEOTIDE SEQUENCE</scope>
    <source>
        <strain evidence="1">Stay&amp;Tobe</strain>
    </source>
</reference>
<dbReference type="EMBL" id="JASPKZ010009826">
    <property type="protein sequence ID" value="KAJ9575649.1"/>
    <property type="molecule type" value="Genomic_DNA"/>
</dbReference>
<organism evidence="1 2">
    <name type="scientific">Diploptera punctata</name>
    <name type="common">Pacific beetle cockroach</name>
    <dbReference type="NCBI Taxonomy" id="6984"/>
    <lineage>
        <taxon>Eukaryota</taxon>
        <taxon>Metazoa</taxon>
        <taxon>Ecdysozoa</taxon>
        <taxon>Arthropoda</taxon>
        <taxon>Hexapoda</taxon>
        <taxon>Insecta</taxon>
        <taxon>Pterygota</taxon>
        <taxon>Neoptera</taxon>
        <taxon>Polyneoptera</taxon>
        <taxon>Dictyoptera</taxon>
        <taxon>Blattodea</taxon>
        <taxon>Blaberoidea</taxon>
        <taxon>Blaberidae</taxon>
        <taxon>Diplopterinae</taxon>
        <taxon>Diploptera</taxon>
    </lineage>
</organism>
<keyword evidence="2" id="KW-1185">Reference proteome</keyword>
<gene>
    <name evidence="1" type="ORF">L9F63_007478</name>
</gene>
<dbReference type="AlphaFoldDB" id="A0AAD7Z805"/>